<keyword evidence="2" id="KW-1185">Reference proteome</keyword>
<dbReference type="EMBL" id="JALIEB010000006">
    <property type="protein sequence ID" value="MCV3272038.1"/>
    <property type="molecule type" value="Genomic_DNA"/>
</dbReference>
<evidence type="ECO:0000313" key="2">
    <source>
        <dbReference type="Proteomes" id="UP001208690"/>
    </source>
</evidence>
<comment type="caution">
    <text evidence="1">The sequence shown here is derived from an EMBL/GenBank/DDBJ whole genome shotgun (WGS) entry which is preliminary data.</text>
</comment>
<proteinExistence type="predicted"/>
<gene>
    <name evidence="1" type="ORF">MUB52_11430</name>
</gene>
<reference evidence="1 2" key="1">
    <citation type="submission" date="2022-04" db="EMBL/GenBank/DDBJ databases">
        <title>Roseobacter sp. WL0113 is a bacterium isolated from neritic sediment.</title>
        <authorList>
            <person name="Wang L."/>
            <person name="He W."/>
            <person name="Zhang D.-F."/>
        </authorList>
    </citation>
    <scope>NUCLEOTIDE SEQUENCE [LARGE SCALE GENOMIC DNA]</scope>
    <source>
        <strain evidence="1 2">WL0113</strain>
    </source>
</reference>
<name>A0ABT3BEQ7_9RHOB</name>
<organism evidence="1 2">
    <name type="scientific">Roseobacter sinensis</name>
    <dbReference type="NCBI Taxonomy" id="2931391"/>
    <lineage>
        <taxon>Bacteria</taxon>
        <taxon>Pseudomonadati</taxon>
        <taxon>Pseudomonadota</taxon>
        <taxon>Alphaproteobacteria</taxon>
        <taxon>Rhodobacterales</taxon>
        <taxon>Roseobacteraceae</taxon>
        <taxon>Roseobacter</taxon>
    </lineage>
</organism>
<dbReference type="RefSeq" id="WP_263844362.1">
    <property type="nucleotide sequence ID" value="NZ_JALIEB010000006.1"/>
</dbReference>
<sequence length="126" mass="13746">MDARKVMTRSLVAVLTGLGTAAASETVYVLRTADLECLSANTSAYLAEDKVAYVISLPSCPETAVDFRDYVTNSAPDFELEERAHDALIVLTRPQLECLADAKIDRAAPFHRLWPARCLIEASTGE</sequence>
<accession>A0ABT3BEQ7</accession>
<evidence type="ECO:0000313" key="1">
    <source>
        <dbReference type="EMBL" id="MCV3272038.1"/>
    </source>
</evidence>
<dbReference type="Proteomes" id="UP001208690">
    <property type="component" value="Unassembled WGS sequence"/>
</dbReference>
<protein>
    <submittedName>
        <fullName evidence="1">Uncharacterized protein</fullName>
    </submittedName>
</protein>